<feature type="active site" description="Nucleophile" evidence="9">
    <location>
        <position position="116"/>
    </location>
</feature>
<dbReference type="PRINTS" id="PR00111">
    <property type="entry name" value="ABHYDROLASE"/>
</dbReference>
<dbReference type="Gene3D" id="3.40.50.1820">
    <property type="entry name" value="alpha/beta hydrolase"/>
    <property type="match status" value="1"/>
</dbReference>
<dbReference type="InterPro" id="IPR005944">
    <property type="entry name" value="Pro_iminopeptidase"/>
</dbReference>
<evidence type="ECO:0000256" key="8">
    <source>
        <dbReference type="PIRNR" id="PIRNR006431"/>
    </source>
</evidence>
<evidence type="ECO:0000256" key="2">
    <source>
        <dbReference type="ARBA" id="ARBA00004496"/>
    </source>
</evidence>
<dbReference type="PIRSF" id="PIRSF006431">
    <property type="entry name" value="Pept_S33"/>
    <property type="match status" value="1"/>
</dbReference>
<dbReference type="EMBL" id="ML987202">
    <property type="protein sequence ID" value="KAF2244827.1"/>
    <property type="molecule type" value="Genomic_DNA"/>
</dbReference>
<dbReference type="EC" id="3.4.11.5" evidence="8 10"/>
<evidence type="ECO:0000256" key="10">
    <source>
        <dbReference type="RuleBase" id="RU003421"/>
    </source>
</evidence>
<gene>
    <name evidence="12" type="ORF">BU26DRAFT_533451</name>
</gene>
<keyword evidence="6 8" id="KW-0645">Protease</keyword>
<accession>A0A6A6I3J6</accession>
<feature type="active site" evidence="9">
    <location>
        <position position="274"/>
    </location>
</feature>
<dbReference type="NCBIfam" id="TIGR01249">
    <property type="entry name" value="pro_imino_pep_1"/>
    <property type="match status" value="1"/>
</dbReference>
<dbReference type="AlphaFoldDB" id="A0A6A6I3J6"/>
<dbReference type="GO" id="GO:0004177">
    <property type="term" value="F:aminopeptidase activity"/>
    <property type="evidence" value="ECO:0007669"/>
    <property type="project" value="UniProtKB-UniRule"/>
</dbReference>
<comment type="catalytic activity">
    <reaction evidence="1 8 10">
        <text>Release of N-terminal proline from a peptide.</text>
        <dbReference type="EC" id="3.4.11.5"/>
    </reaction>
</comment>
<evidence type="ECO:0000256" key="1">
    <source>
        <dbReference type="ARBA" id="ARBA00001585"/>
    </source>
</evidence>
<keyword evidence="7 8" id="KW-0378">Hydrolase</keyword>
<dbReference type="GeneID" id="54584486"/>
<dbReference type="Proteomes" id="UP000800094">
    <property type="component" value="Unassembled WGS sequence"/>
</dbReference>
<dbReference type="Pfam" id="PF00561">
    <property type="entry name" value="Abhydrolase_1"/>
    <property type="match status" value="1"/>
</dbReference>
<sequence>MAPEGGHEHAEAFDSGDLQVSELHRLHYFQCGKPDGKPAVVIFLHGGPGGGPCTLANAVFFDPAVYRVIFLDQRGAGLSQPSSETRDNTTQLLIKDIEALREHVGVKKWHMVFGGSWGSTLALAYAQTHPEAVGSLVLRGVFLGTKAELDLVMMGQLTGTVWPEEYDRFVGYLPEDKRSDPLKSYHELVFSEDREKALEAAQEWNRWELSVSFLQQGKRVDIEEKLQDERWVMSHAKMELHYFLNGCFLEGDQLLKGCEKIKNIPTSIVQGRYDMVCPARAAWKIHRALPKSRLYWSITAGHSATEPTTLTKLIEICDEYGQANFHLQ</sequence>
<evidence type="ECO:0000313" key="12">
    <source>
        <dbReference type="EMBL" id="KAF2244827.1"/>
    </source>
</evidence>
<reference evidence="12" key="1">
    <citation type="journal article" date="2020" name="Stud. Mycol.">
        <title>101 Dothideomycetes genomes: a test case for predicting lifestyles and emergence of pathogens.</title>
        <authorList>
            <person name="Haridas S."/>
            <person name="Albert R."/>
            <person name="Binder M."/>
            <person name="Bloem J."/>
            <person name="Labutti K."/>
            <person name="Salamov A."/>
            <person name="Andreopoulos B."/>
            <person name="Baker S."/>
            <person name="Barry K."/>
            <person name="Bills G."/>
            <person name="Bluhm B."/>
            <person name="Cannon C."/>
            <person name="Castanera R."/>
            <person name="Culley D."/>
            <person name="Daum C."/>
            <person name="Ezra D."/>
            <person name="Gonzalez J."/>
            <person name="Henrissat B."/>
            <person name="Kuo A."/>
            <person name="Liang C."/>
            <person name="Lipzen A."/>
            <person name="Lutzoni F."/>
            <person name="Magnuson J."/>
            <person name="Mondo S."/>
            <person name="Nolan M."/>
            <person name="Ohm R."/>
            <person name="Pangilinan J."/>
            <person name="Park H.-J."/>
            <person name="Ramirez L."/>
            <person name="Alfaro M."/>
            <person name="Sun H."/>
            <person name="Tritt A."/>
            <person name="Yoshinaga Y."/>
            <person name="Zwiers L.-H."/>
            <person name="Turgeon B."/>
            <person name="Goodwin S."/>
            <person name="Spatafora J."/>
            <person name="Crous P."/>
            <person name="Grigoriev I."/>
        </authorList>
    </citation>
    <scope>NUCLEOTIDE SEQUENCE</scope>
    <source>
        <strain evidence="12">CBS 122368</strain>
    </source>
</reference>
<dbReference type="InterPro" id="IPR029058">
    <property type="entry name" value="AB_hydrolase_fold"/>
</dbReference>
<keyword evidence="5 8" id="KW-0963">Cytoplasm</keyword>
<protein>
    <recommendedName>
        <fullName evidence="8 10">Proline iminopeptidase</fullName>
        <shortName evidence="8">PIP</shortName>
        <ecNumber evidence="8 10">3.4.11.5</ecNumber>
    </recommendedName>
    <alternativeName>
        <fullName evidence="8">Prolyl aminopeptidase</fullName>
    </alternativeName>
</protein>
<dbReference type="GO" id="GO:0005737">
    <property type="term" value="C:cytoplasm"/>
    <property type="evidence" value="ECO:0007669"/>
    <property type="project" value="UniProtKB-SubCell"/>
</dbReference>
<feature type="domain" description="AB hydrolase-1" evidence="11">
    <location>
        <begin position="40"/>
        <end position="304"/>
    </location>
</feature>
<dbReference type="OrthoDB" id="10249433at2759"/>
<feature type="active site" description="Proton donor" evidence="9">
    <location>
        <position position="302"/>
    </location>
</feature>
<evidence type="ECO:0000256" key="6">
    <source>
        <dbReference type="ARBA" id="ARBA00022670"/>
    </source>
</evidence>
<organism evidence="12 13">
    <name type="scientific">Trematosphaeria pertusa</name>
    <dbReference type="NCBI Taxonomy" id="390896"/>
    <lineage>
        <taxon>Eukaryota</taxon>
        <taxon>Fungi</taxon>
        <taxon>Dikarya</taxon>
        <taxon>Ascomycota</taxon>
        <taxon>Pezizomycotina</taxon>
        <taxon>Dothideomycetes</taxon>
        <taxon>Pleosporomycetidae</taxon>
        <taxon>Pleosporales</taxon>
        <taxon>Massarineae</taxon>
        <taxon>Trematosphaeriaceae</taxon>
        <taxon>Trematosphaeria</taxon>
    </lineage>
</organism>
<dbReference type="SUPFAM" id="SSF53474">
    <property type="entry name" value="alpha/beta-Hydrolases"/>
    <property type="match status" value="1"/>
</dbReference>
<evidence type="ECO:0000313" key="13">
    <source>
        <dbReference type="Proteomes" id="UP000800094"/>
    </source>
</evidence>
<comment type="subcellular location">
    <subcellularLocation>
        <location evidence="2 8">Cytoplasm</location>
    </subcellularLocation>
</comment>
<keyword evidence="4 8" id="KW-0031">Aminopeptidase</keyword>
<name>A0A6A6I3J6_9PLEO</name>
<dbReference type="InterPro" id="IPR000073">
    <property type="entry name" value="AB_hydrolase_1"/>
</dbReference>
<evidence type="ECO:0000259" key="11">
    <source>
        <dbReference type="Pfam" id="PF00561"/>
    </source>
</evidence>
<keyword evidence="13" id="KW-1185">Reference proteome</keyword>
<dbReference type="GO" id="GO:0006508">
    <property type="term" value="P:proteolysis"/>
    <property type="evidence" value="ECO:0007669"/>
    <property type="project" value="UniProtKB-KW"/>
</dbReference>
<dbReference type="PANTHER" id="PTHR43722">
    <property type="entry name" value="PROLINE IMINOPEPTIDASE"/>
    <property type="match status" value="1"/>
</dbReference>
<evidence type="ECO:0000256" key="7">
    <source>
        <dbReference type="ARBA" id="ARBA00022801"/>
    </source>
</evidence>
<evidence type="ECO:0000256" key="9">
    <source>
        <dbReference type="PIRSR" id="PIRSR006431-1"/>
    </source>
</evidence>
<evidence type="ECO:0000256" key="3">
    <source>
        <dbReference type="ARBA" id="ARBA00010088"/>
    </source>
</evidence>
<comment type="similarity">
    <text evidence="3 8 10">Belongs to the peptidase S33 family.</text>
</comment>
<dbReference type="PRINTS" id="PR00793">
    <property type="entry name" value="PROAMNOPTASE"/>
</dbReference>
<dbReference type="RefSeq" id="XP_033679831.1">
    <property type="nucleotide sequence ID" value="XM_033831156.1"/>
</dbReference>
<evidence type="ECO:0000256" key="4">
    <source>
        <dbReference type="ARBA" id="ARBA00022438"/>
    </source>
</evidence>
<dbReference type="PANTHER" id="PTHR43722:SF1">
    <property type="entry name" value="PROLINE IMINOPEPTIDASE"/>
    <property type="match status" value="1"/>
</dbReference>
<dbReference type="InterPro" id="IPR002410">
    <property type="entry name" value="Peptidase_S33"/>
</dbReference>
<proteinExistence type="inferred from homology"/>
<evidence type="ECO:0000256" key="5">
    <source>
        <dbReference type="ARBA" id="ARBA00022490"/>
    </source>
</evidence>